<dbReference type="PANTHER" id="PTHR43133:SF46">
    <property type="entry name" value="RNA POLYMERASE SIGMA-70 FACTOR ECF SUBFAMILY"/>
    <property type="match status" value="1"/>
</dbReference>
<evidence type="ECO:0000256" key="3">
    <source>
        <dbReference type="ARBA" id="ARBA00023082"/>
    </source>
</evidence>
<evidence type="ECO:0000313" key="8">
    <source>
        <dbReference type="EMBL" id="MBB4028208.1"/>
    </source>
</evidence>
<dbReference type="Proteomes" id="UP000546007">
    <property type="component" value="Unassembled WGS sequence"/>
</dbReference>
<dbReference type="RefSeq" id="WP_229783050.1">
    <property type="nucleotide sequence ID" value="NZ_AP028155.1"/>
</dbReference>
<dbReference type="AlphaFoldDB" id="A0A7W6I037"/>
<feature type="domain" description="RNA polymerase sigma-70 region 2" evidence="6">
    <location>
        <begin position="27"/>
        <end position="94"/>
    </location>
</feature>
<evidence type="ECO:0000313" key="9">
    <source>
        <dbReference type="Proteomes" id="UP000546007"/>
    </source>
</evidence>
<dbReference type="InterPro" id="IPR039425">
    <property type="entry name" value="RNA_pol_sigma-70-like"/>
</dbReference>
<name>A0A7W6I037_9BACT</name>
<keyword evidence="3" id="KW-0731">Sigma factor</keyword>
<dbReference type="NCBIfam" id="TIGR02937">
    <property type="entry name" value="sigma70-ECF"/>
    <property type="match status" value="1"/>
</dbReference>
<dbReference type="Gene3D" id="1.10.1740.10">
    <property type="match status" value="1"/>
</dbReference>
<dbReference type="InterPro" id="IPR014284">
    <property type="entry name" value="RNA_pol_sigma-70_dom"/>
</dbReference>
<dbReference type="InterPro" id="IPR036388">
    <property type="entry name" value="WH-like_DNA-bd_sf"/>
</dbReference>
<comment type="caution">
    <text evidence="8">The sequence shown here is derived from an EMBL/GenBank/DDBJ whole genome shotgun (WGS) entry which is preliminary data.</text>
</comment>
<keyword evidence="4" id="KW-0238">DNA-binding</keyword>
<proteinExistence type="inferred from homology"/>
<feature type="domain" description="RNA polymerase sigma-70 region 4" evidence="7">
    <location>
        <begin position="130"/>
        <end position="175"/>
    </location>
</feature>
<dbReference type="SUPFAM" id="SSF88946">
    <property type="entry name" value="Sigma2 domain of RNA polymerase sigma factors"/>
    <property type="match status" value="1"/>
</dbReference>
<dbReference type="InterPro" id="IPR007627">
    <property type="entry name" value="RNA_pol_sigma70_r2"/>
</dbReference>
<dbReference type="InterPro" id="IPR013324">
    <property type="entry name" value="RNA_pol_sigma_r3/r4-like"/>
</dbReference>
<dbReference type="GeneID" id="93101601"/>
<protein>
    <submittedName>
        <fullName evidence="8">RNA polymerase sigma-70 factor (ECF subfamily)</fullName>
    </submittedName>
</protein>
<dbReference type="EMBL" id="JACIES010000020">
    <property type="protein sequence ID" value="MBB4028208.1"/>
    <property type="molecule type" value="Genomic_DNA"/>
</dbReference>
<comment type="similarity">
    <text evidence="1">Belongs to the sigma-70 factor family. ECF subfamily.</text>
</comment>
<sequence>MMRQRSVKDQEICDLLNARDQRGMELLFEAYYKSLVSWANTFLNDLGVAEDVVQEFFIALWNQEIHRELKPETLSSFLRVLVRNRCYNRLTKRDIFTCFVRVERVDCMFEEYDDSKDQLIAKVMDEVALLPNRSREILNGVFVEGMKYQEVADRYNISVSTVKTLLGTSIRKLRERMGREGFLDFLLVYCRYC</sequence>
<evidence type="ECO:0000259" key="7">
    <source>
        <dbReference type="Pfam" id="PF04545"/>
    </source>
</evidence>
<evidence type="ECO:0000256" key="5">
    <source>
        <dbReference type="ARBA" id="ARBA00023163"/>
    </source>
</evidence>
<dbReference type="PANTHER" id="PTHR43133">
    <property type="entry name" value="RNA POLYMERASE ECF-TYPE SIGMA FACTO"/>
    <property type="match status" value="1"/>
</dbReference>
<keyword evidence="9" id="KW-1185">Reference proteome</keyword>
<dbReference type="Pfam" id="PF04542">
    <property type="entry name" value="Sigma70_r2"/>
    <property type="match status" value="1"/>
</dbReference>
<reference evidence="8 9" key="1">
    <citation type="submission" date="2020-08" db="EMBL/GenBank/DDBJ databases">
        <title>Genomic Encyclopedia of Type Strains, Phase IV (KMG-IV): sequencing the most valuable type-strain genomes for metagenomic binning, comparative biology and taxonomic classification.</title>
        <authorList>
            <person name="Goeker M."/>
        </authorList>
    </citation>
    <scope>NUCLEOTIDE SEQUENCE [LARGE SCALE GENOMIC DNA]</scope>
    <source>
        <strain evidence="8 9">DSM 105721</strain>
    </source>
</reference>
<keyword evidence="2" id="KW-0805">Transcription regulation</keyword>
<accession>A0A7W6I037</accession>
<organism evidence="8 9">
    <name type="scientific">Butyricimonas faecihominis</name>
    <dbReference type="NCBI Taxonomy" id="1472416"/>
    <lineage>
        <taxon>Bacteria</taxon>
        <taxon>Pseudomonadati</taxon>
        <taxon>Bacteroidota</taxon>
        <taxon>Bacteroidia</taxon>
        <taxon>Bacteroidales</taxon>
        <taxon>Odoribacteraceae</taxon>
        <taxon>Butyricimonas</taxon>
    </lineage>
</organism>
<evidence type="ECO:0000256" key="1">
    <source>
        <dbReference type="ARBA" id="ARBA00010641"/>
    </source>
</evidence>
<dbReference type="SUPFAM" id="SSF88659">
    <property type="entry name" value="Sigma3 and sigma4 domains of RNA polymerase sigma factors"/>
    <property type="match status" value="1"/>
</dbReference>
<gene>
    <name evidence="8" type="ORF">GGR14_004037</name>
</gene>
<evidence type="ECO:0000256" key="2">
    <source>
        <dbReference type="ARBA" id="ARBA00023015"/>
    </source>
</evidence>
<dbReference type="GO" id="GO:0016987">
    <property type="term" value="F:sigma factor activity"/>
    <property type="evidence" value="ECO:0007669"/>
    <property type="project" value="UniProtKB-KW"/>
</dbReference>
<dbReference type="Pfam" id="PF04545">
    <property type="entry name" value="Sigma70_r4"/>
    <property type="match status" value="1"/>
</dbReference>
<dbReference type="CDD" id="cd06171">
    <property type="entry name" value="Sigma70_r4"/>
    <property type="match status" value="1"/>
</dbReference>
<evidence type="ECO:0000256" key="4">
    <source>
        <dbReference type="ARBA" id="ARBA00023125"/>
    </source>
</evidence>
<keyword evidence="5" id="KW-0804">Transcription</keyword>
<dbReference type="InterPro" id="IPR007630">
    <property type="entry name" value="RNA_pol_sigma70_r4"/>
</dbReference>
<dbReference type="GO" id="GO:0003677">
    <property type="term" value="F:DNA binding"/>
    <property type="evidence" value="ECO:0007669"/>
    <property type="project" value="UniProtKB-KW"/>
</dbReference>
<dbReference type="InterPro" id="IPR013325">
    <property type="entry name" value="RNA_pol_sigma_r2"/>
</dbReference>
<evidence type="ECO:0000259" key="6">
    <source>
        <dbReference type="Pfam" id="PF04542"/>
    </source>
</evidence>
<dbReference type="Gene3D" id="1.10.10.10">
    <property type="entry name" value="Winged helix-like DNA-binding domain superfamily/Winged helix DNA-binding domain"/>
    <property type="match status" value="1"/>
</dbReference>
<dbReference type="GO" id="GO:0006352">
    <property type="term" value="P:DNA-templated transcription initiation"/>
    <property type="evidence" value="ECO:0007669"/>
    <property type="project" value="InterPro"/>
</dbReference>